<dbReference type="PANTHER" id="PTHR11487">
    <property type="entry name" value="THIOESTERASE"/>
    <property type="match status" value="1"/>
</dbReference>
<protein>
    <submittedName>
        <fullName evidence="4">Thioesterase</fullName>
    </submittedName>
</protein>
<dbReference type="Pfam" id="PF00975">
    <property type="entry name" value="Thioesterase"/>
    <property type="match status" value="1"/>
</dbReference>
<evidence type="ECO:0000313" key="4">
    <source>
        <dbReference type="EMBL" id="MBD3917804.1"/>
    </source>
</evidence>
<dbReference type="InterPro" id="IPR029058">
    <property type="entry name" value="AB_hydrolase_fold"/>
</dbReference>
<gene>
    <name evidence="4" type="ORF">H8B09_03495</name>
</gene>
<evidence type="ECO:0000256" key="2">
    <source>
        <dbReference type="ARBA" id="ARBA00022801"/>
    </source>
</evidence>
<reference evidence="4 5" key="1">
    <citation type="submission" date="2020-09" db="EMBL/GenBank/DDBJ databases">
        <title>Paenibacillus sp. strain PR3 16S rRNA gene Genome sequencing and assembly.</title>
        <authorList>
            <person name="Kim J."/>
        </authorList>
    </citation>
    <scope>NUCLEOTIDE SEQUENCE [LARGE SCALE GENOMIC DNA]</scope>
    <source>
        <strain evidence="4 5">PR3</strain>
    </source>
</reference>
<keyword evidence="2" id="KW-0378">Hydrolase</keyword>
<dbReference type="Proteomes" id="UP000609346">
    <property type="component" value="Unassembled WGS sequence"/>
</dbReference>
<dbReference type="InterPro" id="IPR020802">
    <property type="entry name" value="TesA-like"/>
</dbReference>
<dbReference type="Gene3D" id="3.40.50.1820">
    <property type="entry name" value="alpha/beta hydrolase"/>
    <property type="match status" value="1"/>
</dbReference>
<proteinExistence type="inferred from homology"/>
<comment type="similarity">
    <text evidence="1">Belongs to the thioesterase family.</text>
</comment>
<comment type="caution">
    <text evidence="4">The sequence shown here is derived from an EMBL/GenBank/DDBJ whole genome shotgun (WGS) entry which is preliminary data.</text>
</comment>
<dbReference type="SMART" id="SM00824">
    <property type="entry name" value="PKS_TE"/>
    <property type="match status" value="1"/>
</dbReference>
<name>A0ABR8MTH3_9BACL</name>
<sequence length="240" mass="27269">MKLLCLPYAGGSANLYAAWRRRFQAGIACMPIELTGRGVRRQLAFYEGMKDAAEDVVEQMMNHVTDREPYALFGHSMGGMIAYEAAHLILERQLPPPALLIFSGRPAPHVERTDANIHQLPDADFMKRIEEMGGTPSELFADQQLRNIFLPVLRADFRLVETYVYKPRAPLPYRFLVVAGTTERWTDEQLNGWHSHTSAGCRITRLEGGHFYWNGNPEPITSLLSEELQFLHANIGWERG</sequence>
<evidence type="ECO:0000313" key="5">
    <source>
        <dbReference type="Proteomes" id="UP000609346"/>
    </source>
</evidence>
<dbReference type="SUPFAM" id="SSF53474">
    <property type="entry name" value="alpha/beta-Hydrolases"/>
    <property type="match status" value="1"/>
</dbReference>
<dbReference type="InterPro" id="IPR012223">
    <property type="entry name" value="TEII"/>
</dbReference>
<organism evidence="4 5">
    <name type="scientific">Paenibacillus terricola</name>
    <dbReference type="NCBI Taxonomy" id="2763503"/>
    <lineage>
        <taxon>Bacteria</taxon>
        <taxon>Bacillati</taxon>
        <taxon>Bacillota</taxon>
        <taxon>Bacilli</taxon>
        <taxon>Bacillales</taxon>
        <taxon>Paenibacillaceae</taxon>
        <taxon>Paenibacillus</taxon>
    </lineage>
</organism>
<accession>A0ABR8MTH3</accession>
<dbReference type="EMBL" id="JACXZA010000001">
    <property type="protein sequence ID" value="MBD3917804.1"/>
    <property type="molecule type" value="Genomic_DNA"/>
</dbReference>
<evidence type="ECO:0000259" key="3">
    <source>
        <dbReference type="SMART" id="SM00824"/>
    </source>
</evidence>
<keyword evidence="5" id="KW-1185">Reference proteome</keyword>
<feature type="domain" description="Thioesterase TesA-like" evidence="3">
    <location>
        <begin position="4"/>
        <end position="186"/>
    </location>
</feature>
<dbReference type="PANTHER" id="PTHR11487:SF0">
    <property type="entry name" value="S-ACYL FATTY ACID SYNTHASE THIOESTERASE, MEDIUM CHAIN"/>
    <property type="match status" value="1"/>
</dbReference>
<dbReference type="InterPro" id="IPR001031">
    <property type="entry name" value="Thioesterase"/>
</dbReference>
<evidence type="ECO:0000256" key="1">
    <source>
        <dbReference type="ARBA" id="ARBA00007169"/>
    </source>
</evidence>